<sequence>MSSQKRSLPSRPSTRPAKRVARSRRTNDDDSDAEVTMSPYPDPNIPEIVRSRLPSGNKAPRTQLALHLPPMHTLEDIFKSITDVALELGFDHFLSHLGARPLRVVTVCSGTESPLLALEMVQKSLREHFDMSFEFNHLFSAEIVPFKQAYIERNFHPRLIFRDVEELKDRVAQTAYGSLEKIPKNPDILIAGFSCVDFSMLNNKRKTLDQKGESGGTFWGIVRYAATYRPPLIILENVRTAPWDKIKKHWDEINYVANYVDVDTKAFYLPQTRERGYMFCVDREAMEKQNLCDPDMRDWAYLVSRFKRPASSPAGMFLVDADDKRLEQIEKDMATRMRPSRMAVNWAKYQVRHQEYRSSNALGHKRPVSRSQDDGTCQMPDFAWQTWVKSLPERIWDTIDMNFLRKLVEGYDMNHKERFVELSQGIEREIDIRASGIIGCITPCGIPYITTRGGPLCGLESLALQGLPLDRLFLTRETQRELQDLAGNAMSSTVVGAAVLAALIIGYKVLRRGDQILAHDDRVPKRKGTTPQSGHKMTPKDIHLCDIVGLDALELQDQAASSARYCVCERQTATRASILRCTLCQHTVCSECGGNPAHVYERWNGLARTKPLDFVSRLRRGLPARLVVSGLSRDSYTTLVEGITANLAQVTKQFLEAITLAVGDEVRLLDIKRSEVWTVCYEGAHSTLHLVIGESGMTWLFFAKPSNSVPALSMIREILSKPIARMTPGSASILEGDWEVCAPLSSKQTLYFSGVGPQVPSYEARCGLQIAKFVDSRYWTHIQVEGSEEAVTGLEVDLRGTYDLLPDCGTANACLYKRSACNGGLPVYLFLDPTKLGAPKDDSFVFAWEHRRVQGYTRRLTIAEVSRTWRSVKATADPRPVDVYFRQWMRVPAMALNPYAPDTPMSCSRLDAENRICVGRSGCKDANIPLLRFQAPSTAMETPWKDGSWQVINPTDSPASLKDLCWLLQKAADVSEFQDWNAVGETPGVEESAGGECACVPSKPQILWGRDRRGWIKAYEDPHDAALYARAVKSKPPAFLIFRRIDDQGLGDLRVTLNVQTLLHQAYDRLAGEKRAKGVSFQWRLVPSSYDTRNVSFPKFELASNRNDSLSCQPPGFRLELRPEQLRSLSWMISQEDDEILPFMEEETEEALLPSLMWRAEGRVTVQKTVRGGILADDVGYGKTAITLGLIDSLHGREHRSSPEDIDGFIPSRATLIVVPHVMLQQWQAEIAKFLGDKLKVLVFVSAASFKRTSIRDILQSDIILVSWSLFNAQGYYEKLQRFTGTPRVPRAAGRNFDAWFGEAQAALKDQIKILTTHGPTALLDSIRLRRQKVQSSQSNSTYFPSMRLRGKKYVEGNRGWESVTKDGLPYAEVSSDEASEPEDEPDAETLRVKTDQCLKLRPGKPSGEMETGLGKHSEGDSDGDGTQYEDSAAEAGQVRPAPVSKVGGRKRKTSDSAAGKKAEKAWDDRKEFNIAKGKDQSWETVRSPLLHAFSFKRLIIDEFTYANPERLGPLLALKARSKWVLSGTPPLNDFADVNTIAPFLGVHLGVDEDDFLSQNKRLKILSRQQSAAERFQSFRAPRSEAWHGHRHEVAQRFLDQFARKNVAEIDEIPSSEHLVLVQASPAERVIYLELYKQVMTYNRQLRRGRRGKFSSDQMERLDEIIGSSTTAEEALLKRCSSLALQGRWDDQGNPEITTCASLIATRAQQLDVLKSDLMMKLKLAAFVYCDCDLRHETFHKFIESIVRDDFGDAAVTQEVYLLVKTAFLTSEADDWQYFFAAPEEQLSDTEDMSDAETQATSEAASEDEIESVEDEDLAPPAAKRARVAMKKGQTDQGKKGSGSTHSGKDESKNEELLKRPRELEEFEPFLNEVTATIRDLIVEWILRGRALRFLRTAHLVQTGAEIGQCDSCCCDLETVENMNVLGSCGHALCTNCATQTMQMEECAVQGCQGSGKRFNVIKASTLGRDEIDRAADFGGSKLDRMIEIVRGMPTNERALLFIQQPELMEVASKALDLAKIKHTAISATDRRSAQKIDKIQKASFEDDKVLILNLGGEMAAGLNLQRANHIIFLSPMLTQTQYDYESAMTQAIGRSRRYGQTRHVHIYHLLVKHTIDVNIFQARREKMLVERDGEAVLVDRNEALDMEAISFNSQLSFKYVDLGEQTVAKHSGSRPCDPGALAEG</sequence>
<name>A0A319EUA5_ASPSB</name>
<dbReference type="CDD" id="cd18793">
    <property type="entry name" value="SF2_C_SNF"/>
    <property type="match status" value="1"/>
</dbReference>
<evidence type="ECO:0000313" key="11">
    <source>
        <dbReference type="EMBL" id="PYI05069.1"/>
    </source>
</evidence>
<dbReference type="PANTHER" id="PTHR45626">
    <property type="entry name" value="TRANSCRIPTION TERMINATION FACTOR 2-RELATED"/>
    <property type="match status" value="1"/>
</dbReference>
<feature type="region of interest" description="Disordered" evidence="9">
    <location>
        <begin position="1366"/>
        <end position="1465"/>
    </location>
</feature>
<feature type="region of interest" description="Disordered" evidence="9">
    <location>
        <begin position="1"/>
        <end position="56"/>
    </location>
</feature>
<dbReference type="Gene3D" id="3.40.50.300">
    <property type="entry name" value="P-loop containing nucleotide triphosphate hydrolases"/>
    <property type="match status" value="1"/>
</dbReference>
<feature type="region of interest" description="Disordered" evidence="9">
    <location>
        <begin position="1787"/>
        <end position="1860"/>
    </location>
</feature>
<dbReference type="Gene3D" id="3.40.50.10810">
    <property type="entry name" value="Tandem AAA-ATPase domain"/>
    <property type="match status" value="1"/>
</dbReference>
<dbReference type="GO" id="GO:0008094">
    <property type="term" value="F:ATP-dependent activity, acting on DNA"/>
    <property type="evidence" value="ECO:0007669"/>
    <property type="project" value="TreeGrafter"/>
</dbReference>
<feature type="compositionally biased region" description="Acidic residues" evidence="9">
    <location>
        <begin position="1805"/>
        <end position="1818"/>
    </location>
</feature>
<evidence type="ECO:0000256" key="7">
    <source>
        <dbReference type="ARBA" id="ARBA00022833"/>
    </source>
</evidence>
<keyword evidence="5" id="KW-0863">Zinc-finger</keyword>
<dbReference type="InterPro" id="IPR050628">
    <property type="entry name" value="SNF2_RAD54_helicase_TF"/>
</dbReference>
<dbReference type="GO" id="GO:0008270">
    <property type="term" value="F:zinc ion binding"/>
    <property type="evidence" value="ECO:0007669"/>
    <property type="project" value="UniProtKB-KW"/>
</dbReference>
<dbReference type="STRING" id="1448318.A0A319EUA5"/>
<feature type="compositionally biased region" description="Acidic residues" evidence="9">
    <location>
        <begin position="1375"/>
        <end position="1388"/>
    </location>
</feature>
<feature type="domain" description="Helicase ATP-binding" evidence="10">
    <location>
        <begin position="1117"/>
        <end position="1566"/>
    </location>
</feature>
<gene>
    <name evidence="11" type="ORF">BO78DRAFT_387948</name>
</gene>
<dbReference type="SMART" id="SM00487">
    <property type="entry name" value="DEXDc"/>
    <property type="match status" value="1"/>
</dbReference>
<dbReference type="Proteomes" id="UP000248423">
    <property type="component" value="Unassembled WGS sequence"/>
</dbReference>
<dbReference type="PANTHER" id="PTHR45626:SF26">
    <property type="entry name" value="FAMILY HELICASE, PUTATIVE (AFU_ORTHOLOGUE AFUA_2G09120)-RELATED"/>
    <property type="match status" value="1"/>
</dbReference>
<dbReference type="OrthoDB" id="423221at2759"/>
<evidence type="ECO:0000256" key="3">
    <source>
        <dbReference type="ARBA" id="ARBA00022723"/>
    </source>
</evidence>
<evidence type="ECO:0000256" key="8">
    <source>
        <dbReference type="ARBA" id="ARBA00022840"/>
    </source>
</evidence>
<evidence type="ECO:0000256" key="9">
    <source>
        <dbReference type="SAM" id="MobiDB-lite"/>
    </source>
</evidence>
<keyword evidence="4" id="KW-0547">Nucleotide-binding</keyword>
<proteinExistence type="predicted"/>
<dbReference type="EMBL" id="KZ826361">
    <property type="protein sequence ID" value="PYI05069.1"/>
    <property type="molecule type" value="Genomic_DNA"/>
</dbReference>
<evidence type="ECO:0000256" key="4">
    <source>
        <dbReference type="ARBA" id="ARBA00022741"/>
    </source>
</evidence>
<keyword evidence="1" id="KW-0489">Methyltransferase</keyword>
<evidence type="ECO:0000259" key="10">
    <source>
        <dbReference type="SMART" id="SM00487"/>
    </source>
</evidence>
<keyword evidence="12" id="KW-1185">Reference proteome</keyword>
<dbReference type="SUPFAM" id="SSF52540">
    <property type="entry name" value="P-loop containing nucleoside triphosphate hydrolases"/>
    <property type="match status" value="2"/>
</dbReference>
<dbReference type="GO" id="GO:0006281">
    <property type="term" value="P:DNA repair"/>
    <property type="evidence" value="ECO:0007669"/>
    <property type="project" value="TreeGrafter"/>
</dbReference>
<protein>
    <recommendedName>
        <fullName evidence="10">Helicase ATP-binding domain-containing protein</fullName>
    </recommendedName>
</protein>
<keyword evidence="6" id="KW-0378">Hydrolase</keyword>
<organism evidence="11 12">
    <name type="scientific">Aspergillus sclerotiicarbonarius (strain CBS 121057 / IBT 28362)</name>
    <dbReference type="NCBI Taxonomy" id="1448318"/>
    <lineage>
        <taxon>Eukaryota</taxon>
        <taxon>Fungi</taxon>
        <taxon>Dikarya</taxon>
        <taxon>Ascomycota</taxon>
        <taxon>Pezizomycotina</taxon>
        <taxon>Eurotiomycetes</taxon>
        <taxon>Eurotiomycetidae</taxon>
        <taxon>Eurotiales</taxon>
        <taxon>Aspergillaceae</taxon>
        <taxon>Aspergillus</taxon>
        <taxon>Aspergillus subgen. Circumdati</taxon>
    </lineage>
</organism>
<evidence type="ECO:0000256" key="1">
    <source>
        <dbReference type="ARBA" id="ARBA00022603"/>
    </source>
</evidence>
<dbReference type="Pfam" id="PF00176">
    <property type="entry name" value="SNF2-rel_dom"/>
    <property type="match status" value="1"/>
</dbReference>
<keyword evidence="8" id="KW-0067">ATP-binding</keyword>
<evidence type="ECO:0000256" key="2">
    <source>
        <dbReference type="ARBA" id="ARBA00022679"/>
    </source>
</evidence>
<dbReference type="VEuPathDB" id="FungiDB:BO78DRAFT_387948"/>
<accession>A0A319EUA5</accession>
<evidence type="ECO:0000256" key="6">
    <source>
        <dbReference type="ARBA" id="ARBA00022801"/>
    </source>
</evidence>
<evidence type="ECO:0000313" key="12">
    <source>
        <dbReference type="Proteomes" id="UP000248423"/>
    </source>
</evidence>
<dbReference type="InterPro" id="IPR014001">
    <property type="entry name" value="Helicase_ATP-bd"/>
</dbReference>
<feature type="compositionally biased region" description="Basic and acidic residues" evidence="9">
    <location>
        <begin position="1389"/>
        <end position="1399"/>
    </location>
</feature>
<dbReference type="Gene3D" id="3.40.50.150">
    <property type="entry name" value="Vaccinia Virus protein VP39"/>
    <property type="match status" value="1"/>
</dbReference>
<reference evidence="11 12" key="1">
    <citation type="submission" date="2018-02" db="EMBL/GenBank/DDBJ databases">
        <title>The genomes of Aspergillus section Nigri reveals drivers in fungal speciation.</title>
        <authorList>
            <consortium name="DOE Joint Genome Institute"/>
            <person name="Vesth T.C."/>
            <person name="Nybo J."/>
            <person name="Theobald S."/>
            <person name="Brandl J."/>
            <person name="Frisvad J.C."/>
            <person name="Nielsen K.F."/>
            <person name="Lyhne E.K."/>
            <person name="Kogle M.E."/>
            <person name="Kuo A."/>
            <person name="Riley R."/>
            <person name="Clum A."/>
            <person name="Nolan M."/>
            <person name="Lipzen A."/>
            <person name="Salamov A."/>
            <person name="Henrissat B."/>
            <person name="Wiebenga A."/>
            <person name="De vries R.P."/>
            <person name="Grigoriev I.V."/>
            <person name="Mortensen U.H."/>
            <person name="Andersen M.R."/>
            <person name="Baker S.E."/>
        </authorList>
    </citation>
    <scope>NUCLEOTIDE SEQUENCE [LARGE SCALE GENOMIC DNA]</scope>
    <source>
        <strain evidence="11 12">CBS 121057</strain>
    </source>
</reference>
<dbReference type="PROSITE" id="PS00518">
    <property type="entry name" value="ZF_RING_1"/>
    <property type="match status" value="1"/>
</dbReference>
<dbReference type="GO" id="GO:0005524">
    <property type="term" value="F:ATP binding"/>
    <property type="evidence" value="ECO:0007669"/>
    <property type="project" value="UniProtKB-KW"/>
</dbReference>
<feature type="compositionally biased region" description="Basic and acidic residues" evidence="9">
    <location>
        <begin position="1847"/>
        <end position="1860"/>
    </location>
</feature>
<dbReference type="InterPro" id="IPR001525">
    <property type="entry name" value="C5_MeTfrase"/>
</dbReference>
<keyword evidence="2" id="KW-0808">Transferase</keyword>
<dbReference type="InterPro" id="IPR049730">
    <property type="entry name" value="SNF2/RAD54-like_C"/>
</dbReference>
<evidence type="ECO:0000256" key="5">
    <source>
        <dbReference type="ARBA" id="ARBA00022771"/>
    </source>
</evidence>
<keyword evidence="7" id="KW-0862">Zinc</keyword>
<keyword evidence="3" id="KW-0479">Metal-binding</keyword>
<dbReference type="InterPro" id="IPR017907">
    <property type="entry name" value="Znf_RING_CS"/>
</dbReference>
<dbReference type="GO" id="GO:0005634">
    <property type="term" value="C:nucleus"/>
    <property type="evidence" value="ECO:0007669"/>
    <property type="project" value="TreeGrafter"/>
</dbReference>
<dbReference type="GO" id="GO:0032259">
    <property type="term" value="P:methylation"/>
    <property type="evidence" value="ECO:0007669"/>
    <property type="project" value="UniProtKB-KW"/>
</dbReference>
<dbReference type="GO" id="GO:0008168">
    <property type="term" value="F:methyltransferase activity"/>
    <property type="evidence" value="ECO:0007669"/>
    <property type="project" value="UniProtKB-KW"/>
</dbReference>
<dbReference type="InterPro" id="IPR038718">
    <property type="entry name" value="SNF2-like_sf"/>
</dbReference>
<dbReference type="InterPro" id="IPR000330">
    <property type="entry name" value="SNF2_N"/>
</dbReference>
<dbReference type="Pfam" id="PF00145">
    <property type="entry name" value="DNA_methylase"/>
    <property type="match status" value="1"/>
</dbReference>
<feature type="compositionally biased region" description="Polar residues" evidence="9">
    <location>
        <begin position="1"/>
        <end position="13"/>
    </location>
</feature>
<dbReference type="GO" id="GO:0016787">
    <property type="term" value="F:hydrolase activity"/>
    <property type="evidence" value="ECO:0007669"/>
    <property type="project" value="UniProtKB-KW"/>
</dbReference>
<dbReference type="InterPro" id="IPR029063">
    <property type="entry name" value="SAM-dependent_MTases_sf"/>
</dbReference>
<dbReference type="InterPro" id="IPR027417">
    <property type="entry name" value="P-loop_NTPase"/>
</dbReference>
<dbReference type="SUPFAM" id="SSF53335">
    <property type="entry name" value="S-adenosyl-L-methionine-dependent methyltransferases"/>
    <property type="match status" value="1"/>
</dbReference>